<sequence>MISRTNTLYPLDQLTVTLQNFPGLCFRLQEQFKQAAIQHCFHMAGIPAYQLLQDGTILVNFETENPNYRSGDLVDLNMAHAVPDAHPGTRQARIQVRFTEMGQMWFRLLDGPWQGLQEAAMQFDRAFFGVTSPPLVHEHVRVKR</sequence>
<accession>A0A511NAN2</accession>
<name>A0A511NAN2_DEIC1</name>
<dbReference type="EMBL" id="BJXB01000047">
    <property type="protein sequence ID" value="GEM49895.1"/>
    <property type="molecule type" value="Genomic_DNA"/>
</dbReference>
<protein>
    <submittedName>
        <fullName evidence="1">Uncharacterized protein</fullName>
    </submittedName>
</protein>
<dbReference type="Proteomes" id="UP000321306">
    <property type="component" value="Unassembled WGS sequence"/>
</dbReference>
<dbReference type="AlphaFoldDB" id="A0A511NAN2"/>
<comment type="caution">
    <text evidence="1">The sequence shown here is derived from an EMBL/GenBank/DDBJ whole genome shotgun (WGS) entry which is preliminary data.</text>
</comment>
<reference evidence="1 2" key="1">
    <citation type="submission" date="2019-07" db="EMBL/GenBank/DDBJ databases">
        <title>Whole genome shotgun sequence of Deinococcus cellulosilyticus NBRC 106333.</title>
        <authorList>
            <person name="Hosoyama A."/>
            <person name="Uohara A."/>
            <person name="Ohji S."/>
            <person name="Ichikawa N."/>
        </authorList>
    </citation>
    <scope>NUCLEOTIDE SEQUENCE [LARGE SCALE GENOMIC DNA]</scope>
    <source>
        <strain evidence="1 2">NBRC 106333</strain>
    </source>
</reference>
<organism evidence="1 2">
    <name type="scientific">Deinococcus cellulosilyticus (strain DSM 18568 / NBRC 106333 / KACC 11606 / 5516J-15)</name>
    <dbReference type="NCBI Taxonomy" id="1223518"/>
    <lineage>
        <taxon>Bacteria</taxon>
        <taxon>Thermotogati</taxon>
        <taxon>Deinococcota</taxon>
        <taxon>Deinococci</taxon>
        <taxon>Deinococcales</taxon>
        <taxon>Deinococcaceae</taxon>
        <taxon>Deinococcus</taxon>
    </lineage>
</organism>
<gene>
    <name evidence="1" type="ORF">DC3_55300</name>
</gene>
<dbReference type="RefSeq" id="WP_146891360.1">
    <property type="nucleotide sequence ID" value="NZ_BJXB01000047.1"/>
</dbReference>
<evidence type="ECO:0000313" key="1">
    <source>
        <dbReference type="EMBL" id="GEM49895.1"/>
    </source>
</evidence>
<evidence type="ECO:0000313" key="2">
    <source>
        <dbReference type="Proteomes" id="UP000321306"/>
    </source>
</evidence>
<keyword evidence="2" id="KW-1185">Reference proteome</keyword>
<proteinExistence type="predicted"/>